<comment type="caution">
    <text evidence="3">The sequence shown here is derived from an EMBL/GenBank/DDBJ whole genome shotgun (WGS) entry which is preliminary data.</text>
</comment>
<feature type="transmembrane region" description="Helical" evidence="2">
    <location>
        <begin position="390"/>
        <end position="410"/>
    </location>
</feature>
<proteinExistence type="predicted"/>
<reference evidence="3" key="1">
    <citation type="submission" date="2020-12" db="EMBL/GenBank/DDBJ databases">
        <title>Leucobacter sp. CAS2, isolated from Chromium sludge.</title>
        <authorList>
            <person name="Xu Z."/>
        </authorList>
    </citation>
    <scope>NUCLEOTIDE SEQUENCE</scope>
    <source>
        <strain evidence="3">CSA2</strain>
    </source>
</reference>
<feature type="region of interest" description="Disordered" evidence="1">
    <location>
        <begin position="605"/>
        <end position="653"/>
    </location>
</feature>
<feature type="transmembrane region" description="Helical" evidence="2">
    <location>
        <begin position="189"/>
        <end position="212"/>
    </location>
</feature>
<dbReference type="RefSeq" id="WP_200132152.1">
    <property type="nucleotide sequence ID" value="NZ_JAEHOI010000006.1"/>
</dbReference>
<feature type="transmembrane region" description="Helical" evidence="2">
    <location>
        <begin position="315"/>
        <end position="336"/>
    </location>
</feature>
<feature type="compositionally biased region" description="Pro residues" evidence="1">
    <location>
        <begin position="70"/>
        <end position="84"/>
    </location>
</feature>
<feature type="transmembrane region" description="Helical" evidence="2">
    <location>
        <begin position="272"/>
        <end position="289"/>
    </location>
</feature>
<gene>
    <name evidence="3" type="ORF">JD292_07685</name>
</gene>
<evidence type="ECO:0000313" key="3">
    <source>
        <dbReference type="EMBL" id="MBK0421955.1"/>
    </source>
</evidence>
<feature type="compositionally biased region" description="Low complexity" evidence="1">
    <location>
        <begin position="21"/>
        <end position="69"/>
    </location>
</feature>
<feature type="transmembrane region" description="Helical" evidence="2">
    <location>
        <begin position="465"/>
        <end position="489"/>
    </location>
</feature>
<feature type="region of interest" description="Disordered" evidence="1">
    <location>
        <begin position="1"/>
        <end position="108"/>
    </location>
</feature>
<organism evidence="3 4">
    <name type="scientific">Leucobacter edaphi</name>
    <dbReference type="NCBI Taxonomy" id="2796472"/>
    <lineage>
        <taxon>Bacteria</taxon>
        <taxon>Bacillati</taxon>
        <taxon>Actinomycetota</taxon>
        <taxon>Actinomycetes</taxon>
        <taxon>Micrococcales</taxon>
        <taxon>Microbacteriaceae</taxon>
        <taxon>Leucobacter</taxon>
    </lineage>
</organism>
<dbReference type="Proteomes" id="UP000618733">
    <property type="component" value="Unassembled WGS sequence"/>
</dbReference>
<dbReference type="PANTHER" id="PTHR24216">
    <property type="entry name" value="PAXILLIN-RELATED"/>
    <property type="match status" value="1"/>
</dbReference>
<protein>
    <submittedName>
        <fullName evidence="3">Uncharacterized protein</fullName>
    </submittedName>
</protein>
<evidence type="ECO:0000256" key="1">
    <source>
        <dbReference type="SAM" id="MobiDB-lite"/>
    </source>
</evidence>
<dbReference type="EMBL" id="JAEHOI010000006">
    <property type="protein sequence ID" value="MBK0421955.1"/>
    <property type="molecule type" value="Genomic_DNA"/>
</dbReference>
<sequence>MPSAENPGSDPQDRPFDAPEAGTQQPQAPHGQQYGQQAQPYAPQAQQYAPHPEQPQPHLQQPQAHLEQPQPFPQQPQPPQPLAPQPQAQQAQPHPAHPHGHQPSPRADTPFVAEVKKSFSRDGIITLAVIAAATLGVALIGSTLLFLGGLTSGSGVEFSQAMTILLIGTGLVLGGGVQVDAGAGPLGEGAATISVFALGALAVVVLVTAIIVRYRSVPKDSPAPNAALQLGRAAVDSALIALVLALVSGLPRLSGSASLTGSDAIQVGTNPLRIFCTVFVLLLVTLYLAREIPRRKLLGIRDGGLALTLREGARFLAVQFSTFAVVGLIALVIIAIRMEAPLAILAGLPLLGNIAGFAAALASFGGVAGAASFTGSATAHAGDLLGGNAIWVHLAGLLMMIFAAVSIGLHRPRTGRFEVARVWQLPAVVLLAWVVLASGLLGIGATGAATGFVPLRGAVQLGLDWSVPFLMALVAALVSLGAEVLPLFLTRLSPGLLRAFASQKTISRWLAGQPIPPVAAPAAAPSTTVAADPAAGANAPWPAAMSFGSDTGAVPPLPQDHAAQATGQQTAPPPVAGTEPFETTAPPPPALASAAHPAALFPLPVRGPGAATSSPAGSPDAAPAAAGSPAAGSPAIESPSAGSPGAGAPPAIAPLQPSTKKGLLIGVFSVLGVVLLVVAGVIATAAINSTRDPAAEVREYLQLLADGQAEAATEMVDPGLRTADRELLTNEVLGSASKRIEIVEVQTIDRGASGASVSAELAIDGERFSRTFAVSAGPKEFLVLDTWKLEDALVVQGNISGSDAPAVALGTAEVKLESSDGAFTGSGSKSVYLYPGVYPVGGNGDDYFRVSTDELRALPEEVAGSSVSVHVEGEPTDKLKEEVLKAAQARATKCVQVPTNMDAACPYSVQSTKLSEMKIVSQPQGFERFDMSSFTTDQGVVGTRRNATSFDKDPKLSEDKFRMSGRIEFENGKPVVKDLSAGW</sequence>
<feature type="compositionally biased region" description="Low complexity" evidence="1">
    <location>
        <begin position="85"/>
        <end position="94"/>
    </location>
</feature>
<feature type="region of interest" description="Disordered" evidence="1">
    <location>
        <begin position="541"/>
        <end position="593"/>
    </location>
</feature>
<keyword evidence="2" id="KW-1133">Transmembrane helix</keyword>
<name>A0A934UXF3_9MICO</name>
<keyword evidence="2" id="KW-0812">Transmembrane</keyword>
<dbReference type="AlphaFoldDB" id="A0A934UXF3"/>
<evidence type="ECO:0000313" key="4">
    <source>
        <dbReference type="Proteomes" id="UP000618733"/>
    </source>
</evidence>
<evidence type="ECO:0000256" key="2">
    <source>
        <dbReference type="SAM" id="Phobius"/>
    </source>
</evidence>
<keyword evidence="2" id="KW-0472">Membrane</keyword>
<feature type="transmembrane region" description="Helical" evidence="2">
    <location>
        <begin position="158"/>
        <end position="177"/>
    </location>
</feature>
<dbReference type="PANTHER" id="PTHR24216:SF65">
    <property type="entry name" value="PAXILLIN-LIKE PROTEIN 1"/>
    <property type="match status" value="1"/>
</dbReference>
<keyword evidence="4" id="KW-1185">Reference proteome</keyword>
<feature type="transmembrane region" description="Helical" evidence="2">
    <location>
        <begin position="422"/>
        <end position="445"/>
    </location>
</feature>
<feature type="transmembrane region" description="Helical" evidence="2">
    <location>
        <begin position="232"/>
        <end position="251"/>
    </location>
</feature>
<accession>A0A934UXF3</accession>
<feature type="transmembrane region" description="Helical" evidence="2">
    <location>
        <begin position="663"/>
        <end position="687"/>
    </location>
</feature>
<feature type="transmembrane region" description="Helical" evidence="2">
    <location>
        <begin position="124"/>
        <end position="146"/>
    </location>
</feature>
<feature type="transmembrane region" description="Helical" evidence="2">
    <location>
        <begin position="348"/>
        <end position="370"/>
    </location>
</feature>